<dbReference type="Proteomes" id="UP000185769">
    <property type="component" value="Unassembled WGS sequence"/>
</dbReference>
<protein>
    <submittedName>
        <fullName evidence="1">Uncharacterized protein</fullName>
    </submittedName>
</protein>
<accession>A0A1J4UZ95</accession>
<evidence type="ECO:0000313" key="2">
    <source>
        <dbReference type="Proteomes" id="UP000185769"/>
    </source>
</evidence>
<dbReference type="AlphaFoldDB" id="A0A1J4UZ95"/>
<comment type="caution">
    <text evidence="1">The sequence shown here is derived from an EMBL/GenBank/DDBJ whole genome shotgun (WGS) entry which is preliminary data.</text>
</comment>
<gene>
    <name evidence="1" type="ORF">AUJ22_02120</name>
</gene>
<sequence length="122" mass="14532">MKIEEAKKIFNEWHQYMEIASKLDKVFMTGIPESFLPYPKNTIRESLNIVKKFYYDVGDIKNADSTTSTEILFLDSHIDDEEAINKIVDSWVLKNLELRKTIIEELKKVRDSWLEKKYEKIK</sequence>
<dbReference type="EMBL" id="MNVM01000037">
    <property type="protein sequence ID" value="OIO29019.1"/>
    <property type="molecule type" value="Genomic_DNA"/>
</dbReference>
<reference evidence="1 2" key="1">
    <citation type="journal article" date="2016" name="Environ. Microbiol.">
        <title>Genomic resolution of a cold subsurface aquifer community provides metabolic insights for novel microbes adapted to high CO concentrations.</title>
        <authorList>
            <person name="Probst A.J."/>
            <person name="Castelle C.J."/>
            <person name="Singh A."/>
            <person name="Brown C.T."/>
            <person name="Anantharaman K."/>
            <person name="Sharon I."/>
            <person name="Hug L.A."/>
            <person name="Burstein D."/>
            <person name="Emerson J.B."/>
            <person name="Thomas B.C."/>
            <person name="Banfield J.F."/>
        </authorList>
    </citation>
    <scope>NUCLEOTIDE SEQUENCE [LARGE SCALE GENOMIC DNA]</scope>
    <source>
        <strain evidence="1">CG1_02_31_12</strain>
    </source>
</reference>
<evidence type="ECO:0000313" key="1">
    <source>
        <dbReference type="EMBL" id="OIO29019.1"/>
    </source>
</evidence>
<proteinExistence type="predicted"/>
<name>A0A1J4UZ95_9BACT</name>
<organism evidence="1 2">
    <name type="scientific">Candidatus Nomurabacteria bacterium CG1_02_31_12</name>
    <dbReference type="NCBI Taxonomy" id="1805280"/>
    <lineage>
        <taxon>Bacteria</taxon>
        <taxon>Candidatus Nomuraibacteriota</taxon>
    </lineage>
</organism>
<dbReference type="STRING" id="1805280.AUJ22_02120"/>